<feature type="domain" description="Non-reducing end beta-L-arabinofuranosidase-like GH127 middle" evidence="3">
    <location>
        <begin position="442"/>
        <end position="536"/>
    </location>
</feature>
<dbReference type="PANTHER" id="PTHR31151:SF0">
    <property type="entry name" value="PROLINE-TRNA LIGASE (DUF1680)"/>
    <property type="match status" value="1"/>
</dbReference>
<feature type="domain" description="Non-reducing end beta-L-arabinofuranosidase-like GH127 catalytic" evidence="1">
    <location>
        <begin position="49"/>
        <end position="429"/>
    </location>
</feature>
<evidence type="ECO:0000313" key="4">
    <source>
        <dbReference type="EMBL" id="QES89137.1"/>
    </source>
</evidence>
<keyword evidence="5" id="KW-1185">Reference proteome</keyword>
<name>A0A5P2G1T6_9BACT</name>
<dbReference type="GO" id="GO:0005975">
    <property type="term" value="P:carbohydrate metabolic process"/>
    <property type="evidence" value="ECO:0007669"/>
    <property type="project" value="InterPro"/>
</dbReference>
<dbReference type="KEGG" id="arac:E0W69_010855"/>
<dbReference type="RefSeq" id="WP_131330083.1">
    <property type="nucleotide sequence ID" value="NZ_CP044016.1"/>
</dbReference>
<evidence type="ECO:0000259" key="3">
    <source>
        <dbReference type="Pfam" id="PF20736"/>
    </source>
</evidence>
<dbReference type="Proteomes" id="UP000292424">
    <property type="component" value="Chromosome"/>
</dbReference>
<dbReference type="GO" id="GO:0016787">
    <property type="term" value="F:hydrolase activity"/>
    <property type="evidence" value="ECO:0007669"/>
    <property type="project" value="UniProtKB-KW"/>
</dbReference>
<dbReference type="InterPro" id="IPR046544">
    <property type="entry name" value="GH146_SB_dom"/>
</dbReference>
<feature type="domain" description="Glycoside hydrolase GH146 substrate-binding" evidence="2">
    <location>
        <begin position="652"/>
        <end position="786"/>
    </location>
</feature>
<accession>A0A5P2G1T6</accession>
<reference evidence="4 5" key="1">
    <citation type="submission" date="2019-09" db="EMBL/GenBank/DDBJ databases">
        <title>Complete genome sequence of Arachidicoccus sp. B3-10 isolated from apple orchard soil.</title>
        <authorList>
            <person name="Kim H.S."/>
            <person name="Han K.-I."/>
            <person name="Suh M.K."/>
            <person name="Lee K.C."/>
            <person name="Eom M.K."/>
            <person name="Kim J.-S."/>
            <person name="Kang S.W."/>
            <person name="Sin Y."/>
            <person name="Lee J.-S."/>
        </authorList>
    </citation>
    <scope>NUCLEOTIDE SEQUENCE [LARGE SCALE GENOMIC DNA]</scope>
    <source>
        <strain evidence="4 5">B3-10</strain>
    </source>
</reference>
<evidence type="ECO:0000259" key="1">
    <source>
        <dbReference type="Pfam" id="PF07944"/>
    </source>
</evidence>
<dbReference type="Pfam" id="PF20736">
    <property type="entry name" value="Glyco_hydro127M"/>
    <property type="match status" value="1"/>
</dbReference>
<dbReference type="InterPro" id="IPR008928">
    <property type="entry name" value="6-hairpin_glycosidase_sf"/>
</dbReference>
<dbReference type="InterPro" id="IPR012878">
    <property type="entry name" value="Beta-AFase-like_GH127_cat"/>
</dbReference>
<dbReference type="OrthoDB" id="9757939at2"/>
<gene>
    <name evidence="4" type="ORF">E0W69_010855</name>
</gene>
<keyword evidence="4" id="KW-0378">Hydrolase</keyword>
<protein>
    <submittedName>
        <fullName evidence="4">Glycoside hydrolase family 127 protein</fullName>
    </submittedName>
</protein>
<evidence type="ECO:0000259" key="2">
    <source>
        <dbReference type="Pfam" id="PF20620"/>
    </source>
</evidence>
<dbReference type="SUPFAM" id="SSF48208">
    <property type="entry name" value="Six-hairpin glycosidases"/>
    <property type="match status" value="1"/>
</dbReference>
<proteinExistence type="predicted"/>
<evidence type="ECO:0000313" key="5">
    <source>
        <dbReference type="Proteomes" id="UP000292424"/>
    </source>
</evidence>
<dbReference type="InterPro" id="IPR049046">
    <property type="entry name" value="Beta-AFase-like_GH127_middle"/>
</dbReference>
<sequence length="790" mass="89231">MKKILLSLICSSFVYCGIQAQSYIPQRNDARFKVKPVANIKAYGFDLSDVKLLPGSEFYKARQLDSTYLLLLDPNRLLARFYINAGLPTKGDAYGGWESDGLSGHSLGHYLSAISMLYASTKDPQLKTRIDYITGELAKCQTKRGTGYVGAIPKEDSIFGLVRKGIVHSGGFDLNGGWSPWYTVHKVMAGLVDAYIYGGNKEALTVVKGMADWSDGLITHLDDSLMQKMMRCEFGGMNDVLAMIYAITGEQKYLKQSYRWIDDFVMIPLSERKDAIQNKHSNTNIPKGLGSADQYIYGGLSRDSIIAQYMQRTIVNHHTYANGGNGNYEYFGDEDKLSTRLSDDNSETCATYNMEKLTAAIFSWNPNVNYADYYERALVNGILGSQNDSDGMFCYFVPLRMGGQKEYSDQFNTFTCCVGTGMENHTKYNQAIYFQSPDAKSLYVNLFLPSELKWKEKNATIQIQSNILHSDKIEIAVSPKKATEFTIKLRKPSWVENDAVTIYVNGKKYNSSIGTDGYFDIHRKWKLGDKITYSIPKKLYAESMNDNSKRLAFYYGPVLLAGQLGAKNPDPVEGVPVILSENNNVNNWVKSTDIHNLLFKTTDAAQPIQVSIKPFYASDQGHYNVYWDKFTNEEWSVRKAEYIKEKEHEKEIELRTIDLFRIGEMQPERDHNFTSTGNSYVSEAFGKHGREARASGSLNFTMKVDPNSTNSLLINYIGADKNRKFDIVVDGKLLLTETTKGDFQEDKFYDKEYLIPVELTKGKSQVKISLLANHGYTAGRAFEIRTIKSK</sequence>
<dbReference type="EMBL" id="CP044016">
    <property type="protein sequence ID" value="QES89137.1"/>
    <property type="molecule type" value="Genomic_DNA"/>
</dbReference>
<dbReference type="Pfam" id="PF20620">
    <property type="entry name" value="DUF6805"/>
    <property type="match status" value="1"/>
</dbReference>
<organism evidence="4 5">
    <name type="scientific">Rhizosphaericola mali</name>
    <dbReference type="NCBI Taxonomy" id="2545455"/>
    <lineage>
        <taxon>Bacteria</taxon>
        <taxon>Pseudomonadati</taxon>
        <taxon>Bacteroidota</taxon>
        <taxon>Chitinophagia</taxon>
        <taxon>Chitinophagales</taxon>
        <taxon>Chitinophagaceae</taxon>
        <taxon>Rhizosphaericola</taxon>
    </lineage>
</organism>
<dbReference type="Pfam" id="PF07944">
    <property type="entry name" value="Beta-AFase-like_GH127_cat"/>
    <property type="match status" value="1"/>
</dbReference>
<dbReference type="PANTHER" id="PTHR31151">
    <property type="entry name" value="PROLINE-TRNA LIGASE (DUF1680)"/>
    <property type="match status" value="1"/>
</dbReference>
<dbReference type="AlphaFoldDB" id="A0A5P2G1T6"/>